<dbReference type="InterPro" id="IPR051201">
    <property type="entry name" value="Chloro_Bact_Ser_Proteases"/>
</dbReference>
<dbReference type="InterPro" id="IPR001478">
    <property type="entry name" value="PDZ"/>
</dbReference>
<dbReference type="Gene3D" id="2.30.42.10">
    <property type="match status" value="1"/>
</dbReference>
<dbReference type="InterPro" id="IPR043504">
    <property type="entry name" value="Peptidase_S1_PA_chymotrypsin"/>
</dbReference>
<dbReference type="STRING" id="1120996.SAMN02746066_03957"/>
<dbReference type="InterPro" id="IPR036034">
    <property type="entry name" value="PDZ_sf"/>
</dbReference>
<keyword evidence="5" id="KW-1133">Transmembrane helix</keyword>
<feature type="region of interest" description="Disordered" evidence="4">
    <location>
        <begin position="427"/>
        <end position="463"/>
    </location>
</feature>
<dbReference type="Pfam" id="PF13180">
    <property type="entry name" value="PDZ_2"/>
    <property type="match status" value="1"/>
</dbReference>
<dbReference type="SMART" id="SM00228">
    <property type="entry name" value="PDZ"/>
    <property type="match status" value="1"/>
</dbReference>
<feature type="compositionally biased region" description="Low complexity" evidence="4">
    <location>
        <begin position="433"/>
        <end position="463"/>
    </location>
</feature>
<dbReference type="PRINTS" id="PR00834">
    <property type="entry name" value="PROTEASES2C"/>
</dbReference>
<keyword evidence="3" id="KW-0378">Hydrolase</keyword>
<dbReference type="EMBL" id="FRCP01000022">
    <property type="protein sequence ID" value="SHM93111.1"/>
    <property type="molecule type" value="Genomic_DNA"/>
</dbReference>
<dbReference type="PROSITE" id="PS50106">
    <property type="entry name" value="PDZ"/>
    <property type="match status" value="1"/>
</dbReference>
<dbReference type="AlphaFoldDB" id="A0A1M7MQ52"/>
<dbReference type="SUPFAM" id="SSF50156">
    <property type="entry name" value="PDZ domain-like"/>
    <property type="match status" value="1"/>
</dbReference>
<keyword evidence="8" id="KW-1185">Reference proteome</keyword>
<dbReference type="InterPro" id="IPR009003">
    <property type="entry name" value="Peptidase_S1_PA"/>
</dbReference>
<evidence type="ECO:0000256" key="4">
    <source>
        <dbReference type="SAM" id="MobiDB-lite"/>
    </source>
</evidence>
<gene>
    <name evidence="7" type="ORF">SAMN02746066_03957</name>
</gene>
<evidence type="ECO:0000259" key="6">
    <source>
        <dbReference type="PROSITE" id="PS50106"/>
    </source>
</evidence>
<dbReference type="GO" id="GO:0006508">
    <property type="term" value="P:proteolysis"/>
    <property type="evidence" value="ECO:0007669"/>
    <property type="project" value="UniProtKB-KW"/>
</dbReference>
<dbReference type="Pfam" id="PF13365">
    <property type="entry name" value="Trypsin_2"/>
    <property type="match status" value="1"/>
</dbReference>
<comment type="similarity">
    <text evidence="1">Belongs to the peptidase S1C family.</text>
</comment>
<dbReference type="GO" id="GO:0004252">
    <property type="term" value="F:serine-type endopeptidase activity"/>
    <property type="evidence" value="ECO:0007669"/>
    <property type="project" value="InterPro"/>
</dbReference>
<dbReference type="RefSeq" id="WP_073290595.1">
    <property type="nucleotide sequence ID" value="NZ_FRCP01000022.1"/>
</dbReference>
<evidence type="ECO:0000256" key="1">
    <source>
        <dbReference type="ARBA" id="ARBA00010541"/>
    </source>
</evidence>
<accession>A0A1M7MQ52</accession>
<name>A0A1M7MQ52_9FIRM</name>
<feature type="transmembrane region" description="Helical" evidence="5">
    <location>
        <begin position="45"/>
        <end position="64"/>
    </location>
</feature>
<keyword evidence="5" id="KW-0812">Transmembrane</keyword>
<evidence type="ECO:0000256" key="5">
    <source>
        <dbReference type="SAM" id="Phobius"/>
    </source>
</evidence>
<feature type="domain" description="PDZ" evidence="6">
    <location>
        <begin position="328"/>
        <end position="417"/>
    </location>
</feature>
<dbReference type="InterPro" id="IPR001940">
    <property type="entry name" value="Peptidase_S1C"/>
</dbReference>
<dbReference type="PANTHER" id="PTHR43343:SF3">
    <property type="entry name" value="PROTEASE DO-LIKE 8, CHLOROPLASTIC"/>
    <property type="match status" value="1"/>
</dbReference>
<keyword evidence="5" id="KW-0472">Membrane</keyword>
<proteinExistence type="inferred from homology"/>
<dbReference type="Proteomes" id="UP000184038">
    <property type="component" value="Unassembled WGS sequence"/>
</dbReference>
<evidence type="ECO:0000313" key="7">
    <source>
        <dbReference type="EMBL" id="SHM93111.1"/>
    </source>
</evidence>
<sequence length="463" mass="49008">MNNGMNNNQENMENYENLYSYQPTIDTTIVEETIQDTKRKRKIPGFVKVPVAAIAFGVIASLSFQAVQGGFSSTNGSGQKFETNLNIDSGTASDAGVQKVTTDSSTSNGATDVSQVVENVMPSIVSIDSTSVIQQQDMFGRVYNQEATGSGSGIIIGQNDKEVLVVTNNHVVSGAKTVEVTFSDESKANAEVKGTDSGADLAVISIPLSSLTEDTKNTIRVATLGDSDNVKVGEMAIAIGNALGYGQSVTVGYISAKDREVATEDYTMKLLQTDAAINPGNSGGALLDSQGRVIGINSVKYASEKVESMGYAIPITYAVPIINDLMSKVDISEEEQAYLGITGQDVTSTISERYGMPIGVYVGQVSEKSPASEAGLHSGDVITSFNKREVKSMSQLSELLSNRKAGEKVEIVVNRLIDGSYQEKTLSVKLGSKSEASSSQSSNQSSSDESQVQDSQVQPGNGR</sequence>
<evidence type="ECO:0000313" key="8">
    <source>
        <dbReference type="Proteomes" id="UP000184038"/>
    </source>
</evidence>
<evidence type="ECO:0000256" key="3">
    <source>
        <dbReference type="ARBA" id="ARBA00022801"/>
    </source>
</evidence>
<protein>
    <submittedName>
        <fullName evidence="7">Serine protease Do</fullName>
    </submittedName>
</protein>
<dbReference type="SUPFAM" id="SSF50494">
    <property type="entry name" value="Trypsin-like serine proteases"/>
    <property type="match status" value="1"/>
</dbReference>
<dbReference type="Gene3D" id="2.40.10.10">
    <property type="entry name" value="Trypsin-like serine proteases"/>
    <property type="match status" value="2"/>
</dbReference>
<dbReference type="PANTHER" id="PTHR43343">
    <property type="entry name" value="PEPTIDASE S12"/>
    <property type="match status" value="1"/>
</dbReference>
<evidence type="ECO:0000256" key="2">
    <source>
        <dbReference type="ARBA" id="ARBA00022670"/>
    </source>
</evidence>
<reference evidence="7 8" key="1">
    <citation type="submission" date="2016-11" db="EMBL/GenBank/DDBJ databases">
        <authorList>
            <person name="Jaros S."/>
            <person name="Januszkiewicz K."/>
            <person name="Wedrychowicz H."/>
        </authorList>
    </citation>
    <scope>NUCLEOTIDE SEQUENCE [LARGE SCALE GENOMIC DNA]</scope>
    <source>
        <strain evidence="7 8">DSM 15930</strain>
    </source>
</reference>
<dbReference type="OrthoDB" id="9758917at2"/>
<organism evidence="7 8">
    <name type="scientific">Anaerosporobacter mobilis DSM 15930</name>
    <dbReference type="NCBI Taxonomy" id="1120996"/>
    <lineage>
        <taxon>Bacteria</taxon>
        <taxon>Bacillati</taxon>
        <taxon>Bacillota</taxon>
        <taxon>Clostridia</taxon>
        <taxon>Lachnospirales</taxon>
        <taxon>Lachnospiraceae</taxon>
        <taxon>Anaerosporobacter</taxon>
    </lineage>
</organism>
<keyword evidence="2 7" id="KW-0645">Protease</keyword>